<dbReference type="Pfam" id="PF19953">
    <property type="entry name" value="EACC1"/>
    <property type="match status" value="1"/>
</dbReference>
<keyword evidence="2" id="KW-1185">Reference proteome</keyword>
<organism evidence="1 2">
    <name type="scientific">Streptomyces mobaraensis</name>
    <name type="common">Streptoverticillium mobaraense</name>
    <dbReference type="NCBI Taxonomy" id="35621"/>
    <lineage>
        <taxon>Bacteria</taxon>
        <taxon>Bacillati</taxon>
        <taxon>Actinomycetota</taxon>
        <taxon>Actinomycetes</taxon>
        <taxon>Kitasatosporales</taxon>
        <taxon>Streptomycetaceae</taxon>
        <taxon>Streptomyces</taxon>
    </lineage>
</organism>
<accession>A0A5N5VZ98</accession>
<reference evidence="1 2" key="1">
    <citation type="journal article" date="2019" name="Microb. Cell Fact.">
        <title>Exploring novel herbicidin analogues by transcriptional regulator overexpression and MS/MS molecular networking.</title>
        <authorList>
            <person name="Shi Y."/>
            <person name="Gu R."/>
            <person name="Li Y."/>
            <person name="Wang X."/>
            <person name="Ren W."/>
            <person name="Li X."/>
            <person name="Wang L."/>
            <person name="Xie Y."/>
            <person name="Hong B."/>
        </authorList>
    </citation>
    <scope>NUCLEOTIDE SEQUENCE [LARGE SCALE GENOMIC DNA]</scope>
    <source>
        <strain evidence="1 2">US-43</strain>
    </source>
</reference>
<dbReference type="InterPro" id="IPR045428">
    <property type="entry name" value="EACC1"/>
</dbReference>
<sequence>MGDNIELTVSDPSQMLPLRDWLRGQPGTDVAMAPGRPGHGELGTFDVLVVLASSAGVVEAFRTLPEFFRSRRSGLRIEMTVRGERLVLEATNVDEVMPILERLLDE</sequence>
<gene>
    <name evidence="1" type="ORF">FRZ00_29900</name>
</gene>
<dbReference type="EMBL" id="VOKX01000116">
    <property type="protein sequence ID" value="KAB7834227.1"/>
    <property type="molecule type" value="Genomic_DNA"/>
</dbReference>
<dbReference type="RefSeq" id="WP_004945484.1">
    <property type="nucleotide sequence ID" value="NZ_JBFADJ010000002.1"/>
</dbReference>
<comment type="caution">
    <text evidence="1">The sequence shown here is derived from an EMBL/GenBank/DDBJ whole genome shotgun (WGS) entry which is preliminary data.</text>
</comment>
<dbReference type="OrthoDB" id="4246678at2"/>
<dbReference type="Proteomes" id="UP000327000">
    <property type="component" value="Unassembled WGS sequence"/>
</dbReference>
<evidence type="ECO:0000313" key="2">
    <source>
        <dbReference type="Proteomes" id="UP000327000"/>
    </source>
</evidence>
<name>A0A5N5VZ98_STRMB</name>
<dbReference type="AlphaFoldDB" id="A0A5N5VZ98"/>
<protein>
    <submittedName>
        <fullName evidence="1">Uncharacterized protein</fullName>
    </submittedName>
</protein>
<proteinExistence type="predicted"/>
<evidence type="ECO:0000313" key="1">
    <source>
        <dbReference type="EMBL" id="KAB7834227.1"/>
    </source>
</evidence>